<proteinExistence type="predicted"/>
<feature type="region of interest" description="Disordered" evidence="1">
    <location>
        <begin position="88"/>
        <end position="107"/>
    </location>
</feature>
<dbReference type="EMBL" id="JBBPBM010000002">
    <property type="protein sequence ID" value="KAK8596353.1"/>
    <property type="molecule type" value="Genomic_DNA"/>
</dbReference>
<evidence type="ECO:0000313" key="3">
    <source>
        <dbReference type="Proteomes" id="UP001472677"/>
    </source>
</evidence>
<evidence type="ECO:0000313" key="2">
    <source>
        <dbReference type="EMBL" id="KAK8596353.1"/>
    </source>
</evidence>
<comment type="caution">
    <text evidence="2">The sequence shown here is derived from an EMBL/GenBank/DDBJ whole genome shotgun (WGS) entry which is preliminary data.</text>
</comment>
<keyword evidence="3" id="KW-1185">Reference proteome</keyword>
<evidence type="ECO:0000256" key="1">
    <source>
        <dbReference type="SAM" id="MobiDB-lite"/>
    </source>
</evidence>
<sequence length="107" mass="11814">MEAALHSKLNSITFGSLIGVSSILELSKRSVRGKKAEASKQNRINNNKRSKVWVFSLCSRDNVDAESDTMIDIPSSLGHFLAAERRAASGCRRNHSPNQVQNLRSSM</sequence>
<organism evidence="2 3">
    <name type="scientific">Hibiscus sabdariffa</name>
    <name type="common">roselle</name>
    <dbReference type="NCBI Taxonomy" id="183260"/>
    <lineage>
        <taxon>Eukaryota</taxon>
        <taxon>Viridiplantae</taxon>
        <taxon>Streptophyta</taxon>
        <taxon>Embryophyta</taxon>
        <taxon>Tracheophyta</taxon>
        <taxon>Spermatophyta</taxon>
        <taxon>Magnoliopsida</taxon>
        <taxon>eudicotyledons</taxon>
        <taxon>Gunneridae</taxon>
        <taxon>Pentapetalae</taxon>
        <taxon>rosids</taxon>
        <taxon>malvids</taxon>
        <taxon>Malvales</taxon>
        <taxon>Malvaceae</taxon>
        <taxon>Malvoideae</taxon>
        <taxon>Hibiscus</taxon>
    </lineage>
</organism>
<accession>A0ABR2G767</accession>
<name>A0ABR2G767_9ROSI</name>
<dbReference type="InterPro" id="IPR040344">
    <property type="entry name" value="At3g17950-like"/>
</dbReference>
<dbReference type="PANTHER" id="PTHR33544">
    <property type="entry name" value="DUF4005 DOMAIN-CONTAINING PROTEIN-RELATED"/>
    <property type="match status" value="1"/>
</dbReference>
<dbReference type="PANTHER" id="PTHR33544:SF5">
    <property type="entry name" value="DUF4005 DOMAIN-CONTAINING PROTEIN"/>
    <property type="match status" value="1"/>
</dbReference>
<feature type="compositionally biased region" description="Polar residues" evidence="1">
    <location>
        <begin position="96"/>
        <end position="107"/>
    </location>
</feature>
<protein>
    <submittedName>
        <fullName evidence="2">Uncharacterized protein</fullName>
    </submittedName>
</protein>
<dbReference type="Proteomes" id="UP001472677">
    <property type="component" value="Unassembled WGS sequence"/>
</dbReference>
<gene>
    <name evidence="2" type="ORF">V6N12_064848</name>
</gene>
<reference evidence="2 3" key="1">
    <citation type="journal article" date="2024" name="G3 (Bethesda)">
        <title>Genome assembly of Hibiscus sabdariffa L. provides insights into metabolisms of medicinal natural products.</title>
        <authorList>
            <person name="Kim T."/>
        </authorList>
    </citation>
    <scope>NUCLEOTIDE SEQUENCE [LARGE SCALE GENOMIC DNA]</scope>
    <source>
        <strain evidence="2">TK-2024</strain>
        <tissue evidence="2">Old leaves</tissue>
    </source>
</reference>